<evidence type="ECO:0000256" key="2">
    <source>
        <dbReference type="ARBA" id="ARBA00004259"/>
    </source>
</evidence>
<comment type="subcellular location">
    <subcellularLocation>
        <location evidence="1">Endomembrane system</location>
        <topology evidence="1">Multi-pass membrane protein</topology>
    </subcellularLocation>
    <subcellularLocation>
        <location evidence="3">Endoplasmic reticulum membrane</location>
    </subcellularLocation>
    <subcellularLocation>
        <location evidence="2">Nucleus envelope</location>
    </subcellularLocation>
</comment>
<evidence type="ECO:0000256" key="8">
    <source>
        <dbReference type="ARBA" id="ARBA00023136"/>
    </source>
</evidence>
<dbReference type="EMBL" id="CAXAMN010022529">
    <property type="protein sequence ID" value="CAK9070608.1"/>
    <property type="molecule type" value="Genomic_DNA"/>
</dbReference>
<dbReference type="PANTHER" id="PTHR13416:SF2">
    <property type="entry name" value="TRANSMEMBRANE PROTEIN 43"/>
    <property type="match status" value="1"/>
</dbReference>
<keyword evidence="9" id="KW-0539">Nucleus</keyword>
<proteinExistence type="inferred from homology"/>
<organism evidence="10 11">
    <name type="scientific">Durusdinium trenchii</name>
    <dbReference type="NCBI Taxonomy" id="1381693"/>
    <lineage>
        <taxon>Eukaryota</taxon>
        <taxon>Sar</taxon>
        <taxon>Alveolata</taxon>
        <taxon>Dinophyceae</taxon>
        <taxon>Suessiales</taxon>
        <taxon>Symbiodiniaceae</taxon>
        <taxon>Durusdinium</taxon>
    </lineage>
</organism>
<dbReference type="InterPro" id="IPR012430">
    <property type="entry name" value="TMEM43_fam"/>
</dbReference>
<keyword evidence="11" id="KW-1185">Reference proteome</keyword>
<protein>
    <submittedName>
        <fullName evidence="10">Uncharacterized protein</fullName>
    </submittedName>
</protein>
<comment type="caution">
    <text evidence="10">The sequence shown here is derived from an EMBL/GenBank/DDBJ whole genome shotgun (WGS) entry which is preliminary data.</text>
</comment>
<comment type="similarity">
    <text evidence="4">Belongs to the TMEM43 family.</text>
</comment>
<evidence type="ECO:0000256" key="6">
    <source>
        <dbReference type="ARBA" id="ARBA00022824"/>
    </source>
</evidence>
<evidence type="ECO:0000313" key="10">
    <source>
        <dbReference type="EMBL" id="CAK9070608.1"/>
    </source>
</evidence>
<evidence type="ECO:0000256" key="1">
    <source>
        <dbReference type="ARBA" id="ARBA00004127"/>
    </source>
</evidence>
<evidence type="ECO:0000256" key="7">
    <source>
        <dbReference type="ARBA" id="ARBA00022989"/>
    </source>
</evidence>
<keyword evidence="6" id="KW-0256">Endoplasmic reticulum</keyword>
<sequence>MLNFITDQVTGNHESDHEGGGHCNPCCSICMGILLIIIAPYVIWNTEGDYVKTMRALDAAGKTAVEPCPYNDAGSCANCKLDTLKEQQLVFLACDFENMKTLSNLQKDGFGLSALAPMVNGVEKAVKFSWSAEMYQWKQTSKDPIKLQMDVMDCTAAGTLDDDSDPDQTKRRQLCCAGPSTPGRKKFKAEYYGATKTCQPYKGATGNQETASSFAISAEDDLEDDLEKGVEEFEEISAEESPGEVTKDMLNTSSSRVESISVRRASDVGRVGLLRKGGSSDSRRRRTSFTCEFPCYHWDQDWFSEAATDPKTWSPTPTFISQVGWLKGAPAKNLNLPYNDATSFISDVTIGGIEIGTFDPISGALGSTTARLSQTGASQGEDLSTAVAQKETWDGVNVTTYTRDVEWTAKEAFIGAKTNCLVSRRAATYQPGDLRMCFQRSTLSKVSVIAAVTKTAAGGYSLVVSKDHLRAKTKLRSSAEGYRMRADWSLLVLSTFTL</sequence>
<gene>
    <name evidence="10" type="ORF">CCMP2556_LOCUS34733</name>
</gene>
<evidence type="ECO:0000256" key="4">
    <source>
        <dbReference type="ARBA" id="ARBA00006627"/>
    </source>
</evidence>
<evidence type="ECO:0000313" key="11">
    <source>
        <dbReference type="Proteomes" id="UP001642484"/>
    </source>
</evidence>
<keyword evidence="7" id="KW-1133">Transmembrane helix</keyword>
<keyword evidence="8" id="KW-0472">Membrane</keyword>
<dbReference type="PANTHER" id="PTHR13416">
    <property type="match status" value="1"/>
</dbReference>
<keyword evidence="5" id="KW-0812">Transmembrane</keyword>
<evidence type="ECO:0000256" key="3">
    <source>
        <dbReference type="ARBA" id="ARBA00004586"/>
    </source>
</evidence>
<name>A0ABP0P4M0_9DINO</name>
<reference evidence="10 11" key="1">
    <citation type="submission" date="2024-02" db="EMBL/GenBank/DDBJ databases">
        <authorList>
            <person name="Chen Y."/>
            <person name="Shah S."/>
            <person name="Dougan E. K."/>
            <person name="Thang M."/>
            <person name="Chan C."/>
        </authorList>
    </citation>
    <scope>NUCLEOTIDE SEQUENCE [LARGE SCALE GENOMIC DNA]</scope>
</reference>
<dbReference type="Proteomes" id="UP001642484">
    <property type="component" value="Unassembled WGS sequence"/>
</dbReference>
<evidence type="ECO:0000256" key="5">
    <source>
        <dbReference type="ARBA" id="ARBA00022692"/>
    </source>
</evidence>
<evidence type="ECO:0000256" key="9">
    <source>
        <dbReference type="ARBA" id="ARBA00023242"/>
    </source>
</evidence>
<accession>A0ABP0P4M0</accession>